<evidence type="ECO:0000313" key="2">
    <source>
        <dbReference type="Proteomes" id="UP000018895"/>
    </source>
</evidence>
<keyword evidence="2" id="KW-1185">Reference proteome</keyword>
<dbReference type="STRING" id="1236971.JCM9152_2204"/>
<comment type="caution">
    <text evidence="1">The sequence shown here is derived from an EMBL/GenBank/DDBJ whole genome shotgun (WGS) entry which is preliminary data.</text>
</comment>
<sequence>MHTKQTVKYICHQYPSGNCYYYKSEIITHRSWECLDSLQWSTPRPITEGTFSKRRKQGYKVEFVYQTKQPAVIIPIR</sequence>
<evidence type="ECO:0000313" key="1">
    <source>
        <dbReference type="EMBL" id="GAE30787.1"/>
    </source>
</evidence>
<proteinExistence type="predicted"/>
<dbReference type="Proteomes" id="UP000018895">
    <property type="component" value="Unassembled WGS sequence"/>
</dbReference>
<name>W4QFS2_9BACI</name>
<dbReference type="EMBL" id="BAUU01000013">
    <property type="protein sequence ID" value="GAE30787.1"/>
    <property type="molecule type" value="Genomic_DNA"/>
</dbReference>
<protein>
    <submittedName>
        <fullName evidence="1">Uncharacterized protein</fullName>
    </submittedName>
</protein>
<reference evidence="1" key="1">
    <citation type="journal article" date="2014" name="Genome Announc.">
        <title>Draft Genome Sequences of Three Alkaliphilic Bacillus Strains, Bacillus wakoensis JCM 9140T, Bacillus akibai JCM 9157T, and Bacillus hemicellulosilyticus JCM 9152T.</title>
        <authorList>
            <person name="Yuki M."/>
            <person name="Oshima K."/>
            <person name="Suda W."/>
            <person name="Oshida Y."/>
            <person name="Kitamura K."/>
            <person name="Iida T."/>
            <person name="Hattori M."/>
            <person name="Ohkuma M."/>
        </authorList>
    </citation>
    <scope>NUCLEOTIDE SEQUENCE [LARGE SCALE GENOMIC DNA]</scope>
    <source>
        <strain evidence="1">JCM 9152</strain>
    </source>
</reference>
<organism evidence="1 2">
    <name type="scientific">Halalkalibacter hemicellulosilyticusJCM 9152</name>
    <dbReference type="NCBI Taxonomy" id="1236971"/>
    <lineage>
        <taxon>Bacteria</taxon>
        <taxon>Bacillati</taxon>
        <taxon>Bacillota</taxon>
        <taxon>Bacilli</taxon>
        <taxon>Bacillales</taxon>
        <taxon>Bacillaceae</taxon>
        <taxon>Halalkalibacter</taxon>
    </lineage>
</organism>
<gene>
    <name evidence="1" type="ORF">JCM9152_2204</name>
</gene>
<dbReference type="RefSeq" id="WP_035343728.1">
    <property type="nucleotide sequence ID" value="NZ_BAUU01000013.1"/>
</dbReference>
<dbReference type="OrthoDB" id="2878733at2"/>
<accession>W4QFS2</accession>
<dbReference type="AlphaFoldDB" id="W4QFS2"/>